<evidence type="ECO:0000256" key="2">
    <source>
        <dbReference type="ARBA" id="ARBA00022576"/>
    </source>
</evidence>
<evidence type="ECO:0000256" key="4">
    <source>
        <dbReference type="ARBA" id="ARBA00022898"/>
    </source>
</evidence>
<dbReference type="InterPro" id="IPR015422">
    <property type="entry name" value="PyrdxlP-dep_Trfase_small"/>
</dbReference>
<gene>
    <name evidence="9" type="ORF">ENQ77_01720</name>
</gene>
<reference evidence="9" key="1">
    <citation type="journal article" date="2020" name="mSystems">
        <title>Genome- and Community-Level Interaction Insights into Carbon Utilization and Element Cycling Functions of Hydrothermarchaeota in Hydrothermal Sediment.</title>
        <authorList>
            <person name="Zhou Z."/>
            <person name="Liu Y."/>
            <person name="Xu W."/>
            <person name="Pan J."/>
            <person name="Luo Z.H."/>
            <person name="Li M."/>
        </authorList>
    </citation>
    <scope>NUCLEOTIDE SEQUENCE [LARGE SCALE GENOMIC DNA]</scope>
    <source>
        <strain evidence="9">SpSt-34</strain>
    </source>
</reference>
<dbReference type="Pfam" id="PF01041">
    <property type="entry name" value="DegT_DnrJ_EryC1"/>
    <property type="match status" value="1"/>
</dbReference>
<sequence length="378" mass="42267">MNGIKIPLSRPYFDSEELNEIQKVLDSGWVSQGPKVKEFEDKIADYLGVKYAIAVTNCTSALHLALLSIGVKKGDEVIVADYTFPATGHSVLYCRAKPVFCDVDLKTYNIDPGLIEEKITDKTKAIIPVHTFGQPAEMDEILKIARRHDLKVIEDAACAFGAKYKNKYAGTIGDIGCFSFHARKGITTGEGGVIVTNIKDIADKVRSLSMFGMTTSSSGIEKSDKFIIPEFTELGYNYKMSDITAAIGIAQLRKIDKIIERRRELAKYWDEKLQEIELIQPPYVSKNVKHIYQSYVALVDKSVNRNKLILILLKKGIQTHIGTYSSHIQPVYNSKDKCPNSLEIFNRAIALPMYYSLGEEDIDMVAKQLKEVLGGLIK</sequence>
<dbReference type="FunFam" id="3.40.640.10:FF:000090">
    <property type="entry name" value="Pyridoxal phosphate-dependent aminotransferase"/>
    <property type="match status" value="1"/>
</dbReference>
<dbReference type="CDD" id="cd00616">
    <property type="entry name" value="AHBA_syn"/>
    <property type="match status" value="1"/>
</dbReference>
<dbReference type="Gene3D" id="3.90.1150.10">
    <property type="entry name" value="Aspartate Aminotransferase, domain 1"/>
    <property type="match status" value="1"/>
</dbReference>
<evidence type="ECO:0000256" key="8">
    <source>
        <dbReference type="RuleBase" id="RU004508"/>
    </source>
</evidence>
<evidence type="ECO:0000256" key="5">
    <source>
        <dbReference type="ARBA" id="ARBA00037999"/>
    </source>
</evidence>
<dbReference type="AlphaFoldDB" id="A0A7C2K1P9"/>
<evidence type="ECO:0000256" key="6">
    <source>
        <dbReference type="PIRSR" id="PIRSR000390-1"/>
    </source>
</evidence>
<dbReference type="InterPro" id="IPR000653">
    <property type="entry name" value="DegT/StrS_aminotransferase"/>
</dbReference>
<dbReference type="InterPro" id="IPR015424">
    <property type="entry name" value="PyrdxlP-dep_Trfase"/>
</dbReference>
<dbReference type="PANTHER" id="PTHR30244">
    <property type="entry name" value="TRANSAMINASE"/>
    <property type="match status" value="1"/>
</dbReference>
<dbReference type="GO" id="GO:0000271">
    <property type="term" value="P:polysaccharide biosynthetic process"/>
    <property type="evidence" value="ECO:0007669"/>
    <property type="project" value="TreeGrafter"/>
</dbReference>
<name>A0A7C2K1P9_UNCW3</name>
<organism evidence="9">
    <name type="scientific">candidate division WOR-3 bacterium</name>
    <dbReference type="NCBI Taxonomy" id="2052148"/>
    <lineage>
        <taxon>Bacteria</taxon>
        <taxon>Bacteria division WOR-3</taxon>
    </lineage>
</organism>
<keyword evidence="3 9" id="KW-0808">Transferase</keyword>
<evidence type="ECO:0000256" key="7">
    <source>
        <dbReference type="PIRSR" id="PIRSR000390-2"/>
    </source>
</evidence>
<feature type="modified residue" description="N6-(pyridoxal phosphate)lysine" evidence="7">
    <location>
        <position position="184"/>
    </location>
</feature>
<keyword evidence="4 7" id="KW-0663">Pyridoxal phosphate</keyword>
<dbReference type="EMBL" id="DSOL01000046">
    <property type="protein sequence ID" value="HEN27387.1"/>
    <property type="molecule type" value="Genomic_DNA"/>
</dbReference>
<keyword evidence="2 9" id="KW-0032">Aminotransferase</keyword>
<dbReference type="InterPro" id="IPR015421">
    <property type="entry name" value="PyrdxlP-dep_Trfase_major"/>
</dbReference>
<dbReference type="Gene3D" id="3.40.640.10">
    <property type="entry name" value="Type I PLP-dependent aspartate aminotransferase-like (Major domain)"/>
    <property type="match status" value="1"/>
</dbReference>
<accession>A0A7C2K1P9</accession>
<evidence type="ECO:0000256" key="1">
    <source>
        <dbReference type="ARBA" id="ARBA00001933"/>
    </source>
</evidence>
<comment type="similarity">
    <text evidence="5 8">Belongs to the DegT/DnrJ/EryC1 family.</text>
</comment>
<comment type="caution">
    <text evidence="9">The sequence shown here is derived from an EMBL/GenBank/DDBJ whole genome shotgun (WGS) entry which is preliminary data.</text>
</comment>
<proteinExistence type="inferred from homology"/>
<comment type="cofactor">
    <cofactor evidence="1">
        <name>pyridoxal 5'-phosphate</name>
        <dbReference type="ChEBI" id="CHEBI:597326"/>
    </cofactor>
</comment>
<dbReference type="GO" id="GO:0008483">
    <property type="term" value="F:transaminase activity"/>
    <property type="evidence" value="ECO:0007669"/>
    <property type="project" value="UniProtKB-KW"/>
</dbReference>
<evidence type="ECO:0000256" key="3">
    <source>
        <dbReference type="ARBA" id="ARBA00022679"/>
    </source>
</evidence>
<dbReference type="GO" id="GO:0030170">
    <property type="term" value="F:pyridoxal phosphate binding"/>
    <property type="evidence" value="ECO:0007669"/>
    <property type="project" value="TreeGrafter"/>
</dbReference>
<feature type="active site" description="Proton acceptor" evidence="6">
    <location>
        <position position="184"/>
    </location>
</feature>
<protein>
    <submittedName>
        <fullName evidence="9">DegT/DnrJ/EryC1/StrS family aminotransferase</fullName>
    </submittedName>
</protein>
<dbReference type="SUPFAM" id="SSF53383">
    <property type="entry name" value="PLP-dependent transferases"/>
    <property type="match status" value="1"/>
</dbReference>
<dbReference type="PANTHER" id="PTHR30244:SF34">
    <property type="entry name" value="DTDP-4-AMINO-4,6-DIDEOXYGALACTOSE TRANSAMINASE"/>
    <property type="match status" value="1"/>
</dbReference>
<evidence type="ECO:0000313" key="9">
    <source>
        <dbReference type="EMBL" id="HEN27387.1"/>
    </source>
</evidence>
<dbReference type="PIRSF" id="PIRSF000390">
    <property type="entry name" value="PLP_StrS"/>
    <property type="match status" value="1"/>
</dbReference>